<evidence type="ECO:0000313" key="6">
    <source>
        <dbReference type="Proteomes" id="UP000030746"/>
    </source>
</evidence>
<dbReference type="PANTHER" id="PTHR10867:SF17">
    <property type="entry name" value="NICOTINAMIDE N-METHYLTRANSFERASE"/>
    <property type="match status" value="1"/>
</dbReference>
<organism evidence="5 6">
    <name type="scientific">Lottia gigantea</name>
    <name type="common">Giant owl limpet</name>
    <dbReference type="NCBI Taxonomy" id="225164"/>
    <lineage>
        <taxon>Eukaryota</taxon>
        <taxon>Metazoa</taxon>
        <taxon>Spiralia</taxon>
        <taxon>Lophotrochozoa</taxon>
        <taxon>Mollusca</taxon>
        <taxon>Gastropoda</taxon>
        <taxon>Patellogastropoda</taxon>
        <taxon>Lottioidea</taxon>
        <taxon>Lottiidae</taxon>
        <taxon>Lottia</taxon>
    </lineage>
</organism>
<evidence type="ECO:0008006" key="7">
    <source>
        <dbReference type="Google" id="ProtNLM"/>
    </source>
</evidence>
<evidence type="ECO:0000256" key="3">
    <source>
        <dbReference type="ARBA" id="ARBA00022679"/>
    </source>
</evidence>
<comment type="similarity">
    <text evidence="1">Belongs to the class I-like SAM-binding methyltransferase superfamily. NNMT/PNMT/TEMT family.</text>
</comment>
<dbReference type="EMBL" id="KB200330">
    <property type="protein sequence ID" value="ESP01893.1"/>
    <property type="molecule type" value="Genomic_DNA"/>
</dbReference>
<proteinExistence type="inferred from homology"/>
<dbReference type="HOGENOM" id="CLU_082526_1_1_1"/>
<dbReference type="GO" id="GO:0008170">
    <property type="term" value="F:N-methyltransferase activity"/>
    <property type="evidence" value="ECO:0007669"/>
    <property type="project" value="TreeGrafter"/>
</dbReference>
<dbReference type="PANTHER" id="PTHR10867">
    <property type="entry name" value="NNMT/PNMT/TEMT FAMILY MEMBER"/>
    <property type="match status" value="1"/>
</dbReference>
<evidence type="ECO:0000256" key="1">
    <source>
        <dbReference type="ARBA" id="ARBA00007996"/>
    </source>
</evidence>
<dbReference type="KEGG" id="lgi:LOTGIDRAFT_172268"/>
<dbReference type="GO" id="GO:0005829">
    <property type="term" value="C:cytosol"/>
    <property type="evidence" value="ECO:0007669"/>
    <property type="project" value="TreeGrafter"/>
</dbReference>
<reference evidence="5 6" key="1">
    <citation type="journal article" date="2013" name="Nature">
        <title>Insights into bilaterian evolution from three spiralian genomes.</title>
        <authorList>
            <person name="Simakov O."/>
            <person name="Marletaz F."/>
            <person name="Cho S.J."/>
            <person name="Edsinger-Gonzales E."/>
            <person name="Havlak P."/>
            <person name="Hellsten U."/>
            <person name="Kuo D.H."/>
            <person name="Larsson T."/>
            <person name="Lv J."/>
            <person name="Arendt D."/>
            <person name="Savage R."/>
            <person name="Osoegawa K."/>
            <person name="de Jong P."/>
            <person name="Grimwood J."/>
            <person name="Chapman J.A."/>
            <person name="Shapiro H."/>
            <person name="Aerts A."/>
            <person name="Otillar R.P."/>
            <person name="Terry A.Y."/>
            <person name="Boore J.L."/>
            <person name="Grigoriev I.V."/>
            <person name="Lindberg D.R."/>
            <person name="Seaver E.C."/>
            <person name="Weisblat D.A."/>
            <person name="Putnam N.H."/>
            <person name="Rokhsar D.S."/>
        </authorList>
    </citation>
    <scope>NUCLEOTIDE SEQUENCE [LARGE SCALE GENOMIC DNA]</scope>
</reference>
<dbReference type="STRING" id="225164.V4AWN8"/>
<evidence type="ECO:0000256" key="4">
    <source>
        <dbReference type="ARBA" id="ARBA00022691"/>
    </source>
</evidence>
<keyword evidence="2" id="KW-0489">Methyltransferase</keyword>
<dbReference type="GeneID" id="20242044"/>
<dbReference type="CTD" id="20242044"/>
<evidence type="ECO:0000256" key="2">
    <source>
        <dbReference type="ARBA" id="ARBA00022603"/>
    </source>
</evidence>
<dbReference type="OrthoDB" id="10050085at2759"/>
<protein>
    <recommendedName>
        <fullName evidence="7">NNMT/PNMT/TEMT family protein</fullName>
    </recommendedName>
</protein>
<dbReference type="AlphaFoldDB" id="V4AWN8"/>
<dbReference type="InterPro" id="IPR029063">
    <property type="entry name" value="SAM-dependent_MTases_sf"/>
</dbReference>
<gene>
    <name evidence="5" type="ORF">LOTGIDRAFT_172268</name>
</gene>
<dbReference type="Gene3D" id="3.40.50.150">
    <property type="entry name" value="Vaccinia Virus protein VP39"/>
    <property type="match status" value="1"/>
</dbReference>
<sequence>MSADKSQLKQNEDYLTDFTPEDYLKTTSSNFEDEGGLRKFFFACYNEIYKSGAVKGRRLMDVGTGPIPISVVTAEPYVQEIFFSDYAPSNRDYLYQWLIGSSRQDFKALFQYVTKLENKGQHWEERSSALKNKVGGIFPVDLLNDKVFGENLFPHFDVITSSLTFESAANEVADWEKFAKRLSKFQKPGGHFVINGVMGCTFYNVGPIKFQAFPISKDKLQESFTNAGYTIQYFKDHAGPPKEENVISNYEKGFVMHCIRN</sequence>
<dbReference type="Pfam" id="PF01234">
    <property type="entry name" value="NNMT_PNMT_TEMT"/>
    <property type="match status" value="1"/>
</dbReference>
<keyword evidence="4" id="KW-0949">S-adenosyl-L-methionine</keyword>
<dbReference type="PROSITE" id="PS51681">
    <property type="entry name" value="SAM_MT_NNMT_PNMT_TEMT"/>
    <property type="match status" value="1"/>
</dbReference>
<dbReference type="GO" id="GO:0032259">
    <property type="term" value="P:methylation"/>
    <property type="evidence" value="ECO:0007669"/>
    <property type="project" value="UniProtKB-KW"/>
</dbReference>
<dbReference type="RefSeq" id="XP_009047383.1">
    <property type="nucleotide sequence ID" value="XM_009049135.1"/>
</dbReference>
<keyword evidence="6" id="KW-1185">Reference proteome</keyword>
<name>V4AWN8_LOTGI</name>
<evidence type="ECO:0000313" key="5">
    <source>
        <dbReference type="EMBL" id="ESP01893.1"/>
    </source>
</evidence>
<dbReference type="OMA" id="GPTIHQV"/>
<dbReference type="InterPro" id="IPR000940">
    <property type="entry name" value="NNMT_TEMT_trans"/>
</dbReference>
<keyword evidence="3" id="KW-0808">Transferase</keyword>
<dbReference type="SUPFAM" id="SSF53335">
    <property type="entry name" value="S-adenosyl-L-methionine-dependent methyltransferases"/>
    <property type="match status" value="1"/>
</dbReference>
<accession>V4AWN8</accession>
<dbReference type="Proteomes" id="UP000030746">
    <property type="component" value="Unassembled WGS sequence"/>
</dbReference>